<name>A0A654M5N6_9ARCH</name>
<gene>
    <name evidence="2" type="ORF">NMY3_00208</name>
</gene>
<keyword evidence="2" id="KW-0560">Oxidoreductase</keyword>
<feature type="domain" description="ABM" evidence="1">
    <location>
        <begin position="25"/>
        <end position="115"/>
    </location>
</feature>
<dbReference type="InterPro" id="IPR011008">
    <property type="entry name" value="Dimeric_a/b-barrel"/>
</dbReference>
<dbReference type="GO" id="GO:0004497">
    <property type="term" value="F:monooxygenase activity"/>
    <property type="evidence" value="ECO:0007669"/>
    <property type="project" value="UniProtKB-KW"/>
</dbReference>
<protein>
    <submittedName>
        <fullName evidence="2">Antibiotic biosynthesis monooxygenase</fullName>
    </submittedName>
</protein>
<dbReference type="Gene3D" id="3.30.70.100">
    <property type="match status" value="1"/>
</dbReference>
<reference evidence="3" key="1">
    <citation type="submission" date="2015-10" db="EMBL/GenBank/DDBJ databases">
        <title>Niche specialization of a soil ammonia-oxidizing archaeon, Candidatus Nitrosocosmicus oleophilus.</title>
        <authorList>
            <person name="Jung M.-Y."/>
            <person name="Rhee S.-K."/>
        </authorList>
    </citation>
    <scope>NUCLEOTIDE SEQUENCE [LARGE SCALE GENOMIC DNA]</scope>
    <source>
        <strain evidence="3">MY3</strain>
    </source>
</reference>
<proteinExistence type="predicted"/>
<dbReference type="InterPro" id="IPR007138">
    <property type="entry name" value="ABM_dom"/>
</dbReference>
<dbReference type="AlphaFoldDB" id="A0A654M5N6"/>
<dbReference type="Pfam" id="PF03992">
    <property type="entry name" value="ABM"/>
    <property type="match status" value="1"/>
</dbReference>
<dbReference type="SUPFAM" id="SSF54909">
    <property type="entry name" value="Dimeric alpha+beta barrel"/>
    <property type="match status" value="1"/>
</dbReference>
<dbReference type="KEGG" id="taa:NMY3_00208"/>
<evidence type="ECO:0000259" key="1">
    <source>
        <dbReference type="PROSITE" id="PS51725"/>
    </source>
</evidence>
<keyword evidence="2" id="KW-0503">Monooxygenase</keyword>
<evidence type="ECO:0000313" key="3">
    <source>
        <dbReference type="Proteomes" id="UP000058925"/>
    </source>
</evidence>
<accession>A0A654M5N6</accession>
<organism evidence="2 3">
    <name type="scientific">Candidatus Nitrosocosmicus oleophilus</name>
    <dbReference type="NCBI Taxonomy" id="1353260"/>
    <lineage>
        <taxon>Archaea</taxon>
        <taxon>Nitrososphaerota</taxon>
        <taxon>Nitrososphaeria</taxon>
        <taxon>Nitrososphaerales</taxon>
        <taxon>Nitrososphaeraceae</taxon>
        <taxon>Candidatus Nitrosocosmicus</taxon>
    </lineage>
</organism>
<evidence type="ECO:0000313" key="2">
    <source>
        <dbReference type="EMBL" id="ALI34422.1"/>
    </source>
</evidence>
<dbReference type="EMBL" id="CP012850">
    <property type="protein sequence ID" value="ALI34422.1"/>
    <property type="molecule type" value="Genomic_DNA"/>
</dbReference>
<sequence length="123" mass="14090">MVKMMDLDPNVNIKTQLEEGNTNPVILLNKFIVRPEDIEIFLKVFENTTKIMKQQPGFISAQLHQGIAGSHTFFNYGVWESAAHFKRAFNSPEFQKAMYELPEDTVMSPHLFKKVAISDICVD</sequence>
<dbReference type="PROSITE" id="PS51725">
    <property type="entry name" value="ABM"/>
    <property type="match status" value="1"/>
</dbReference>
<keyword evidence="3" id="KW-1185">Reference proteome</keyword>
<dbReference type="Proteomes" id="UP000058925">
    <property type="component" value="Chromosome"/>
</dbReference>